<organism evidence="2 3">
    <name type="scientific">Mobilitalea sibirica</name>
    <dbReference type="NCBI Taxonomy" id="1462919"/>
    <lineage>
        <taxon>Bacteria</taxon>
        <taxon>Bacillati</taxon>
        <taxon>Bacillota</taxon>
        <taxon>Clostridia</taxon>
        <taxon>Lachnospirales</taxon>
        <taxon>Lachnospiraceae</taxon>
        <taxon>Mobilitalea</taxon>
    </lineage>
</organism>
<dbReference type="InterPro" id="IPR046563">
    <property type="entry name" value="DUF6715"/>
</dbReference>
<sequence>MGKAKIRTATTIITMTIVAGIIVFVYFYWSNRTDPLKEASFEEITEVEKLLNKDLTLFYPETPREVVKLYSAMFKELYSDIKDDETEALALKIRELYDKELLALNPKEEYLNNLYSEIASAKKAHRKISHYYLINKEEEAKTIKDGKEYATVSVSYTIQEKGKISETRKFILRRSDEGEWKILGWKKE</sequence>
<dbReference type="Pfam" id="PF20462">
    <property type="entry name" value="DUF6715"/>
    <property type="match status" value="1"/>
</dbReference>
<reference evidence="2" key="1">
    <citation type="submission" date="2020-12" db="EMBL/GenBank/DDBJ databases">
        <title>M. sibirica DSM 26468T genome.</title>
        <authorList>
            <person name="Thieme N."/>
            <person name="Rettenmaier R."/>
            <person name="Zverlov V."/>
            <person name="Liebl W."/>
        </authorList>
    </citation>
    <scope>NUCLEOTIDE SEQUENCE</scope>
    <source>
        <strain evidence="2">DSM 26468</strain>
    </source>
</reference>
<feature type="transmembrane region" description="Helical" evidence="1">
    <location>
        <begin position="12"/>
        <end position="29"/>
    </location>
</feature>
<comment type="caution">
    <text evidence="2">The sequence shown here is derived from an EMBL/GenBank/DDBJ whole genome shotgun (WGS) entry which is preliminary data.</text>
</comment>
<evidence type="ECO:0000313" key="2">
    <source>
        <dbReference type="EMBL" id="MBH1942418.1"/>
    </source>
</evidence>
<dbReference type="AlphaFoldDB" id="A0A8J7H4K2"/>
<protein>
    <submittedName>
        <fullName evidence="2">Uncharacterized protein</fullName>
    </submittedName>
</protein>
<proteinExistence type="predicted"/>
<accession>A0A8J7H4K2</accession>
<keyword evidence="3" id="KW-1185">Reference proteome</keyword>
<dbReference type="EMBL" id="JAEAGR010000022">
    <property type="protein sequence ID" value="MBH1942418.1"/>
    <property type="molecule type" value="Genomic_DNA"/>
</dbReference>
<keyword evidence="1" id="KW-0472">Membrane</keyword>
<gene>
    <name evidence="2" type="ORF">I5677_16070</name>
</gene>
<dbReference type="Proteomes" id="UP000623269">
    <property type="component" value="Unassembled WGS sequence"/>
</dbReference>
<keyword evidence="1" id="KW-0812">Transmembrane</keyword>
<keyword evidence="1" id="KW-1133">Transmembrane helix</keyword>
<dbReference type="RefSeq" id="WP_197662671.1">
    <property type="nucleotide sequence ID" value="NZ_JAEAGR010000022.1"/>
</dbReference>
<name>A0A8J7H4K2_9FIRM</name>
<evidence type="ECO:0000313" key="3">
    <source>
        <dbReference type="Proteomes" id="UP000623269"/>
    </source>
</evidence>
<evidence type="ECO:0000256" key="1">
    <source>
        <dbReference type="SAM" id="Phobius"/>
    </source>
</evidence>